<evidence type="ECO:0000313" key="2">
    <source>
        <dbReference type="Proteomes" id="UP000694428"/>
    </source>
</evidence>
<sequence length="80" mass="8735">RGGLCSANCGFHVLRGMCGVRRVAVPGALGRGLRVLSYPLRAMFEEDCVGRGNKTENIQENTQKLVLVFKINGFLAISLR</sequence>
<keyword evidence="2" id="KW-1185">Reference proteome</keyword>
<name>A0A8C9G808_PAVCR</name>
<reference evidence="1" key="1">
    <citation type="submission" date="2025-08" db="UniProtKB">
        <authorList>
            <consortium name="Ensembl"/>
        </authorList>
    </citation>
    <scope>IDENTIFICATION</scope>
</reference>
<accession>A0A8C9G808</accession>
<proteinExistence type="predicted"/>
<dbReference type="Ensembl" id="ENSPSTT00000027413.1">
    <property type="protein sequence ID" value="ENSPSTP00000026056.1"/>
    <property type="gene ID" value="ENSPSTG00000019142.1"/>
</dbReference>
<reference evidence="1" key="2">
    <citation type="submission" date="2025-09" db="UniProtKB">
        <authorList>
            <consortium name="Ensembl"/>
        </authorList>
    </citation>
    <scope>IDENTIFICATION</scope>
</reference>
<organism evidence="1 2">
    <name type="scientific">Pavo cristatus</name>
    <name type="common">Indian peafowl</name>
    <name type="synonym">Blue peafowl</name>
    <dbReference type="NCBI Taxonomy" id="9049"/>
    <lineage>
        <taxon>Eukaryota</taxon>
        <taxon>Metazoa</taxon>
        <taxon>Chordata</taxon>
        <taxon>Craniata</taxon>
        <taxon>Vertebrata</taxon>
        <taxon>Euteleostomi</taxon>
        <taxon>Archelosauria</taxon>
        <taxon>Archosauria</taxon>
        <taxon>Dinosauria</taxon>
        <taxon>Saurischia</taxon>
        <taxon>Theropoda</taxon>
        <taxon>Coelurosauria</taxon>
        <taxon>Aves</taxon>
        <taxon>Neognathae</taxon>
        <taxon>Galloanserae</taxon>
        <taxon>Galliformes</taxon>
        <taxon>Phasianidae</taxon>
        <taxon>Phasianinae</taxon>
        <taxon>Pavo</taxon>
    </lineage>
</organism>
<dbReference type="AlphaFoldDB" id="A0A8C9G808"/>
<protein>
    <submittedName>
        <fullName evidence="1">Uncharacterized protein</fullName>
    </submittedName>
</protein>
<dbReference type="Proteomes" id="UP000694428">
    <property type="component" value="Unplaced"/>
</dbReference>
<evidence type="ECO:0000313" key="1">
    <source>
        <dbReference type="Ensembl" id="ENSPSTP00000026056.1"/>
    </source>
</evidence>